<dbReference type="PANTHER" id="PTHR24252:SF18">
    <property type="entry name" value="OVOCHYMASE 1"/>
    <property type="match status" value="1"/>
</dbReference>
<sequence length="662" mass="73148">MLLKINSDVETSALISFISSTSIRPPCAEGMMQCANGTSKSGHQCIPKSSHCNGITDCQDISDELSCQENNCFQNFMCKSGECVDRTLICNGISDCPYGDDEIKCESWSCTSEEFHCNDTSLSMCIPNSLKCDGKPDCADHSDEVGCLSECSEKEFHCPEGWCIPKTYTCDGHPHCLNGEDEADCKCLGEDETECNVGGCVSNFRLCDGNRNCPDGSDEWNCLRIQNTTQRLEVRKEKNHWMAVCGDDWTFEWSDRVCQQMGGVFNHNQKVTPLDNGELPPPLAKLDSSVIAPAVPMQYALRDYEECTSGTVVHLSCEYPNTCSSRENESANRTARLKGHTVRDGELPSLVKLVRYNKPQEPHLCTATVVAPTWVLTSYSCISAKGEVKNANEWSVIAGDSSPQLGEEGTQTRNVHRIRRYPGAIRVGGIWRGDAALLQLKTPLIINQKISPACLSEIPPKETDHCIIAGWSSAKQNTQQSGGIERNLHNLTLTLVKSDICNTTHYPSRIFDMHMCAEQQQTTNKTNTKDICQEDSGSPMMCWDSNNGLHLHGILSDYEHCGKTKHPSIFTTVHKLEPWLSSTIGIPILPNVKSNEIPNDIQQSDISNNATISEVVINEAKAQIEPLRSTTSNSVIVHENGVHKNYSNDTFSTKLTSEETIS</sequence>
<accession>A0AAV2PUQ9</accession>
<dbReference type="PANTHER" id="PTHR24252">
    <property type="entry name" value="ACROSIN-RELATED"/>
    <property type="match status" value="1"/>
</dbReference>
<feature type="non-terminal residue" evidence="9">
    <location>
        <position position="662"/>
    </location>
</feature>
<feature type="disulfide bond" evidence="5">
    <location>
        <begin position="132"/>
        <end position="147"/>
    </location>
</feature>
<evidence type="ECO:0000313" key="9">
    <source>
        <dbReference type="EMBL" id="CAL4064769.1"/>
    </source>
</evidence>
<dbReference type="SUPFAM" id="SSF50494">
    <property type="entry name" value="Trypsin-like serine proteases"/>
    <property type="match status" value="1"/>
</dbReference>
<feature type="disulfide bond" evidence="5">
    <location>
        <begin position="195"/>
        <end position="213"/>
    </location>
</feature>
<feature type="disulfide bond" evidence="5">
    <location>
        <begin position="170"/>
        <end position="185"/>
    </location>
</feature>
<dbReference type="PROSITE" id="PS01209">
    <property type="entry name" value="LDLRA_1"/>
    <property type="match status" value="2"/>
</dbReference>
<dbReference type="InterPro" id="IPR036055">
    <property type="entry name" value="LDL_receptor-like_sf"/>
</dbReference>
<feature type="disulfide bond" evidence="5">
    <location>
        <begin position="78"/>
        <end position="96"/>
    </location>
</feature>
<dbReference type="InterPro" id="IPR023415">
    <property type="entry name" value="LDLR_class-A_CS"/>
</dbReference>
<evidence type="ECO:0000313" key="10">
    <source>
        <dbReference type="Proteomes" id="UP001497623"/>
    </source>
</evidence>
<dbReference type="Gene3D" id="3.10.250.10">
    <property type="entry name" value="SRCR-like domain"/>
    <property type="match status" value="1"/>
</dbReference>
<comment type="caution">
    <text evidence="9">The sequence shown here is derived from an EMBL/GenBank/DDBJ whole genome shotgun (WGS) entry which is preliminary data.</text>
</comment>
<dbReference type="InterPro" id="IPR001254">
    <property type="entry name" value="Trypsin_dom"/>
</dbReference>
<dbReference type="SMART" id="SM00020">
    <property type="entry name" value="Tryp_SPc"/>
    <property type="match status" value="1"/>
</dbReference>
<evidence type="ECO:0000256" key="5">
    <source>
        <dbReference type="PROSITE-ProRule" id="PRU00124"/>
    </source>
</evidence>
<dbReference type="SUPFAM" id="SSF57424">
    <property type="entry name" value="LDL receptor-like module"/>
    <property type="match status" value="5"/>
</dbReference>
<feature type="disulfide bond" evidence="5">
    <location>
        <begin position="52"/>
        <end position="67"/>
    </location>
</feature>
<dbReference type="CDD" id="cd00112">
    <property type="entry name" value="LDLa"/>
    <property type="match status" value="5"/>
</dbReference>
<evidence type="ECO:0000259" key="7">
    <source>
        <dbReference type="PROSITE" id="PS50240"/>
    </source>
</evidence>
<keyword evidence="4 5" id="KW-1015">Disulfide bond</keyword>
<dbReference type="InterPro" id="IPR009003">
    <property type="entry name" value="Peptidase_S1_PA"/>
</dbReference>
<evidence type="ECO:0000256" key="6">
    <source>
        <dbReference type="PROSITE-ProRule" id="PRU00196"/>
    </source>
</evidence>
<dbReference type="AlphaFoldDB" id="A0AAV2PUQ9"/>
<comment type="caution">
    <text evidence="6">Lacks conserved residue(s) required for the propagation of feature annotation.</text>
</comment>
<feature type="domain" description="Peptidase S1" evidence="7">
    <location>
        <begin position="336"/>
        <end position="585"/>
    </location>
</feature>
<proteinExistence type="predicted"/>
<evidence type="ECO:0000256" key="4">
    <source>
        <dbReference type="ARBA" id="ARBA00023157"/>
    </source>
</evidence>
<dbReference type="GO" id="GO:0006508">
    <property type="term" value="P:proteolysis"/>
    <property type="evidence" value="ECO:0007669"/>
    <property type="project" value="UniProtKB-KW"/>
</dbReference>
<feature type="domain" description="SRCR" evidence="8">
    <location>
        <begin position="204"/>
        <end position="262"/>
    </location>
</feature>
<dbReference type="Proteomes" id="UP001497623">
    <property type="component" value="Unassembled WGS sequence"/>
</dbReference>
<dbReference type="InterPro" id="IPR043504">
    <property type="entry name" value="Peptidase_S1_PA_chymotrypsin"/>
</dbReference>
<dbReference type="EMBL" id="CAXKWB010001534">
    <property type="protein sequence ID" value="CAL4064769.1"/>
    <property type="molecule type" value="Genomic_DNA"/>
</dbReference>
<feature type="disulfide bond" evidence="5">
    <location>
        <begin position="158"/>
        <end position="176"/>
    </location>
</feature>
<feature type="disulfide bond" evidence="5">
    <location>
        <begin position="90"/>
        <end position="105"/>
    </location>
</feature>
<dbReference type="Pfam" id="PF00089">
    <property type="entry name" value="Trypsin"/>
    <property type="match status" value="1"/>
</dbReference>
<dbReference type="CDD" id="cd00190">
    <property type="entry name" value="Tryp_SPc"/>
    <property type="match status" value="1"/>
</dbReference>
<keyword evidence="2" id="KW-0378">Hydrolase</keyword>
<dbReference type="SMART" id="SM00192">
    <property type="entry name" value="LDLa"/>
    <property type="match status" value="5"/>
</dbReference>
<name>A0AAV2PUQ9_MEGNR</name>
<protein>
    <submittedName>
        <fullName evidence="9">Uncharacterized protein</fullName>
    </submittedName>
</protein>
<reference evidence="9 10" key="1">
    <citation type="submission" date="2024-05" db="EMBL/GenBank/DDBJ databases">
        <authorList>
            <person name="Wallberg A."/>
        </authorList>
    </citation>
    <scope>NUCLEOTIDE SEQUENCE [LARGE SCALE GENOMIC DNA]</scope>
</reference>
<feature type="disulfide bond" evidence="5">
    <location>
        <begin position="151"/>
        <end position="163"/>
    </location>
</feature>
<dbReference type="PRINTS" id="PR00261">
    <property type="entry name" value="LDLRECEPTOR"/>
</dbReference>
<dbReference type="InterPro" id="IPR001190">
    <property type="entry name" value="SRCR"/>
</dbReference>
<dbReference type="PROSITE" id="PS50240">
    <property type="entry name" value="TRYPSIN_DOM"/>
    <property type="match status" value="1"/>
</dbReference>
<dbReference type="InterPro" id="IPR036772">
    <property type="entry name" value="SRCR-like_dom_sf"/>
</dbReference>
<dbReference type="PROSITE" id="PS50287">
    <property type="entry name" value="SRCR_2"/>
    <property type="match status" value="1"/>
</dbReference>
<keyword evidence="3" id="KW-0720">Serine protease</keyword>
<evidence type="ECO:0000256" key="3">
    <source>
        <dbReference type="ARBA" id="ARBA00022825"/>
    </source>
</evidence>
<dbReference type="PROSITE" id="PS50068">
    <property type="entry name" value="LDLRA_2"/>
    <property type="match status" value="5"/>
</dbReference>
<keyword evidence="1" id="KW-0645">Protease</keyword>
<dbReference type="SUPFAM" id="SSF56487">
    <property type="entry name" value="SRCR-like"/>
    <property type="match status" value="1"/>
</dbReference>
<dbReference type="InterPro" id="IPR002172">
    <property type="entry name" value="LDrepeatLR_classA_rpt"/>
</dbReference>
<dbReference type="Gene3D" id="2.40.10.10">
    <property type="entry name" value="Trypsin-like serine proteases"/>
    <property type="match status" value="1"/>
</dbReference>
<dbReference type="Gene3D" id="4.10.400.10">
    <property type="entry name" value="Low-density Lipoprotein Receptor"/>
    <property type="match status" value="5"/>
</dbReference>
<organism evidence="9 10">
    <name type="scientific">Meganyctiphanes norvegica</name>
    <name type="common">Northern krill</name>
    <name type="synonym">Thysanopoda norvegica</name>
    <dbReference type="NCBI Taxonomy" id="48144"/>
    <lineage>
        <taxon>Eukaryota</taxon>
        <taxon>Metazoa</taxon>
        <taxon>Ecdysozoa</taxon>
        <taxon>Arthropoda</taxon>
        <taxon>Crustacea</taxon>
        <taxon>Multicrustacea</taxon>
        <taxon>Malacostraca</taxon>
        <taxon>Eumalacostraca</taxon>
        <taxon>Eucarida</taxon>
        <taxon>Euphausiacea</taxon>
        <taxon>Euphausiidae</taxon>
        <taxon>Meganyctiphanes</taxon>
    </lineage>
</organism>
<dbReference type="GO" id="GO:0004252">
    <property type="term" value="F:serine-type endopeptidase activity"/>
    <property type="evidence" value="ECO:0007669"/>
    <property type="project" value="InterPro"/>
</dbReference>
<gene>
    <name evidence="9" type="ORF">MNOR_LOCUS4229</name>
</gene>
<keyword evidence="10" id="KW-1185">Reference proteome</keyword>
<feature type="disulfide bond" evidence="5">
    <location>
        <begin position="207"/>
        <end position="222"/>
    </location>
</feature>
<evidence type="ECO:0000259" key="8">
    <source>
        <dbReference type="PROSITE" id="PS50287"/>
    </source>
</evidence>
<dbReference type="Pfam" id="PF00057">
    <property type="entry name" value="Ldl_recept_a"/>
    <property type="match status" value="5"/>
</dbReference>
<evidence type="ECO:0000256" key="2">
    <source>
        <dbReference type="ARBA" id="ARBA00022801"/>
    </source>
</evidence>
<dbReference type="GO" id="GO:0016020">
    <property type="term" value="C:membrane"/>
    <property type="evidence" value="ECO:0007669"/>
    <property type="project" value="InterPro"/>
</dbReference>
<evidence type="ECO:0000256" key="1">
    <source>
        <dbReference type="ARBA" id="ARBA00022670"/>
    </source>
</evidence>
<dbReference type="Pfam" id="PF15494">
    <property type="entry name" value="SRCR_2"/>
    <property type="match status" value="1"/>
</dbReference>